<dbReference type="EMBL" id="JAMQOQ010000003">
    <property type="protein sequence ID" value="MDS0295298.1"/>
    <property type="molecule type" value="Genomic_DNA"/>
</dbReference>
<feature type="transmembrane region" description="Helical" evidence="2">
    <location>
        <begin position="402"/>
        <end position="421"/>
    </location>
</feature>
<dbReference type="Pfam" id="PF09971">
    <property type="entry name" value="DUF2206"/>
    <property type="match status" value="1"/>
</dbReference>
<name>A0ABU2G573_9EURY</name>
<feature type="transmembrane region" description="Helical" evidence="2">
    <location>
        <begin position="248"/>
        <end position="268"/>
    </location>
</feature>
<dbReference type="InterPro" id="IPR018701">
    <property type="entry name" value="DUF2206_membrane"/>
</dbReference>
<feature type="transmembrane region" description="Helical" evidence="2">
    <location>
        <begin position="205"/>
        <end position="228"/>
    </location>
</feature>
<gene>
    <name evidence="3" type="ORF">NDI79_14060</name>
</gene>
<feature type="transmembrane region" description="Helical" evidence="2">
    <location>
        <begin position="469"/>
        <end position="489"/>
    </location>
</feature>
<keyword evidence="4" id="KW-1185">Reference proteome</keyword>
<feature type="transmembrane region" description="Helical" evidence="2">
    <location>
        <begin position="527"/>
        <end position="547"/>
    </location>
</feature>
<accession>A0ABU2G573</accession>
<evidence type="ECO:0000256" key="1">
    <source>
        <dbReference type="SAM" id="MobiDB-lite"/>
    </source>
</evidence>
<keyword evidence="2" id="KW-1133">Transmembrane helix</keyword>
<keyword evidence="2" id="KW-0472">Membrane</keyword>
<evidence type="ECO:0000313" key="3">
    <source>
        <dbReference type="EMBL" id="MDS0295298.1"/>
    </source>
</evidence>
<feature type="transmembrane region" description="Helical" evidence="2">
    <location>
        <begin position="176"/>
        <end position="193"/>
    </location>
</feature>
<feature type="transmembrane region" description="Helical" evidence="2">
    <location>
        <begin position="85"/>
        <end position="105"/>
    </location>
</feature>
<organism evidence="3 4">
    <name type="scientific">Halogeometricum luteum</name>
    <dbReference type="NCBI Taxonomy" id="2950537"/>
    <lineage>
        <taxon>Archaea</taxon>
        <taxon>Methanobacteriati</taxon>
        <taxon>Methanobacteriota</taxon>
        <taxon>Stenosarchaea group</taxon>
        <taxon>Halobacteria</taxon>
        <taxon>Halobacteriales</taxon>
        <taxon>Haloferacaceae</taxon>
        <taxon>Halogeometricum</taxon>
    </lineage>
</organism>
<feature type="transmembrane region" description="Helical" evidence="2">
    <location>
        <begin position="111"/>
        <end position="129"/>
    </location>
</feature>
<feature type="transmembrane region" description="Helical" evidence="2">
    <location>
        <begin position="329"/>
        <end position="347"/>
    </location>
</feature>
<evidence type="ECO:0000313" key="4">
    <source>
        <dbReference type="Proteomes" id="UP001254813"/>
    </source>
</evidence>
<feature type="compositionally biased region" description="Low complexity" evidence="1">
    <location>
        <begin position="751"/>
        <end position="762"/>
    </location>
</feature>
<feature type="transmembrane region" description="Helical" evidence="2">
    <location>
        <begin position="353"/>
        <end position="381"/>
    </location>
</feature>
<dbReference type="RefSeq" id="WP_310929170.1">
    <property type="nucleotide sequence ID" value="NZ_JAMQOQ010000003.1"/>
</dbReference>
<dbReference type="Proteomes" id="UP001254813">
    <property type="component" value="Unassembled WGS sequence"/>
</dbReference>
<proteinExistence type="predicted"/>
<feature type="transmembrane region" description="Helical" evidence="2">
    <location>
        <begin position="21"/>
        <end position="39"/>
    </location>
</feature>
<feature type="transmembrane region" description="Helical" evidence="2">
    <location>
        <begin position="149"/>
        <end position="170"/>
    </location>
</feature>
<keyword evidence="2" id="KW-0812">Transmembrane</keyword>
<feature type="transmembrane region" description="Helical" evidence="2">
    <location>
        <begin position="568"/>
        <end position="588"/>
    </location>
</feature>
<feature type="transmembrane region" description="Helical" evidence="2">
    <location>
        <begin position="45"/>
        <end position="64"/>
    </location>
</feature>
<feature type="transmembrane region" description="Helical" evidence="2">
    <location>
        <begin position="306"/>
        <end position="324"/>
    </location>
</feature>
<reference evidence="3 4" key="1">
    <citation type="submission" date="2022-06" db="EMBL/GenBank/DDBJ databases">
        <title>Halogeometricum sp. a new haloarchaeum isolate from saline soil.</title>
        <authorList>
            <person name="Strakova D."/>
            <person name="Galisteo C."/>
            <person name="Sanchez-Porro C."/>
            <person name="Ventosa A."/>
        </authorList>
    </citation>
    <scope>NUCLEOTIDE SEQUENCE [LARGE SCALE GENOMIC DNA]</scope>
    <source>
        <strain evidence="4">S3BR25-2</strain>
    </source>
</reference>
<comment type="caution">
    <text evidence="3">The sequence shown here is derived from an EMBL/GenBank/DDBJ whole genome shotgun (WGS) entry which is preliminary data.</text>
</comment>
<feature type="transmembrane region" description="Helical" evidence="2">
    <location>
        <begin position="501"/>
        <end position="521"/>
    </location>
</feature>
<feature type="region of interest" description="Disordered" evidence="1">
    <location>
        <begin position="722"/>
        <end position="774"/>
    </location>
</feature>
<evidence type="ECO:0000256" key="2">
    <source>
        <dbReference type="SAM" id="Phobius"/>
    </source>
</evidence>
<protein>
    <submittedName>
        <fullName evidence="3">DUF2206 domain-containing protein</fullName>
    </submittedName>
</protein>
<feature type="transmembrane region" description="Helical" evidence="2">
    <location>
        <begin position="280"/>
        <end position="300"/>
    </location>
</feature>
<sequence length="774" mass="84996">MSVRRILHQNPTDSEKRLLGGVLVFLAGTYLLALAAVNIDNVVLGSLRVVVGFAFITLVPGYLLRRLFRIQASSVLQSLLDSVGLSILYCVVVAALLDVVLSRIAEPPPGSAFSVVLVLSISAMVVIVIRRGEWKPPSLSPSVRSDRRFRPAVALLTALPLVSVLGTHFVNQSNSNHVALLFVFLAATLPILLRTRVIPRSLRPYAVFCVALAVLYHTSLISPHIWGWDTHYEYNISLRLLERHWDPTVSNSLVPLLTVTFLSGLYTTVTGLPLVSVLKVVYPVIFALMPVGVYVVSAHVFEDRGLAVIAPFFTIFYYGFFKVIPGKQAFAEVFFVLFLVAAVRSHLTESKRAVLAICFLSALVFSHYAASLLFCLFLGAAYAGALALTRTSRFTAPESYTIVRPLFVVSLGLIWLLWFNFTGGGVVVERVISTAQSTVHGLFSQTSDRSGIAYATRSSESLLWVLHKAIYVVVIGLGGLGVLRELVSLYHRQTIDVRGEYALIGAVMCAFIASAAVVTYNMGFDRALHIGLVVLAPFVVLGARWPVALLAERTSYSSLFSARNATTALSVFLAVMFVFSSGAVFAVAGQDVPEYSVGLNKNAGFPVYTENEVAATQWADDQLPVCAGIGVYSDRSRANSRDGLLLGEVIPQPRIELISPNQTTIQNSTYMYVSDRPLDYRNELGRYIEPNSTEYHDHILTHAEVVYARDNVRIYRVRERPECSRENGRLTPAPSGKTLYVTSESERVSPRARPSSRPRPVAITGRLERTSSTQ</sequence>